<gene>
    <name evidence="2" type="ORF">LECACI_7A007036</name>
</gene>
<dbReference type="EMBL" id="CAVMBE010000054">
    <property type="protein sequence ID" value="CAK4031878.1"/>
    <property type="molecule type" value="Genomic_DNA"/>
</dbReference>
<evidence type="ECO:0000313" key="2">
    <source>
        <dbReference type="EMBL" id="CAK4031878.1"/>
    </source>
</evidence>
<dbReference type="AlphaFoldDB" id="A0AAI8Z3R2"/>
<feature type="region of interest" description="Disordered" evidence="1">
    <location>
        <begin position="1"/>
        <end position="65"/>
    </location>
</feature>
<reference evidence="2" key="1">
    <citation type="submission" date="2023-11" db="EMBL/GenBank/DDBJ databases">
        <authorList>
            <person name="Alioto T."/>
            <person name="Alioto T."/>
            <person name="Gomez Garrido J."/>
        </authorList>
    </citation>
    <scope>NUCLEOTIDE SEQUENCE</scope>
</reference>
<evidence type="ECO:0000313" key="3">
    <source>
        <dbReference type="Proteomes" id="UP001296104"/>
    </source>
</evidence>
<name>A0AAI8Z3R2_9PEZI</name>
<feature type="compositionally biased region" description="Basic and acidic residues" evidence="1">
    <location>
        <begin position="1"/>
        <end position="23"/>
    </location>
</feature>
<evidence type="ECO:0000256" key="1">
    <source>
        <dbReference type="SAM" id="MobiDB-lite"/>
    </source>
</evidence>
<comment type="caution">
    <text evidence="2">The sequence shown here is derived from an EMBL/GenBank/DDBJ whole genome shotgun (WGS) entry which is preliminary data.</text>
</comment>
<organism evidence="2 3">
    <name type="scientific">Lecanosticta acicola</name>
    <dbReference type="NCBI Taxonomy" id="111012"/>
    <lineage>
        <taxon>Eukaryota</taxon>
        <taxon>Fungi</taxon>
        <taxon>Dikarya</taxon>
        <taxon>Ascomycota</taxon>
        <taxon>Pezizomycotina</taxon>
        <taxon>Dothideomycetes</taxon>
        <taxon>Dothideomycetidae</taxon>
        <taxon>Mycosphaerellales</taxon>
        <taxon>Mycosphaerellaceae</taxon>
        <taxon>Lecanosticta</taxon>
    </lineage>
</organism>
<dbReference type="Proteomes" id="UP001296104">
    <property type="component" value="Unassembled WGS sequence"/>
</dbReference>
<sequence>MRESGAIRRTKSEHLVHPAERGRPLGLSRALSNYSTATRAAMRGPDAPGYYDLDQSTSAESQRKRKVVYWDEQRAGVRMPLNRITPPQDFDWDALRVYYPTTDDGEKSPTSSRAKRLLSRIREAFKH</sequence>
<protein>
    <submittedName>
        <fullName evidence="2">Uncharacterized protein</fullName>
    </submittedName>
</protein>
<keyword evidence="3" id="KW-1185">Reference proteome</keyword>
<accession>A0AAI8Z3R2</accession>
<proteinExistence type="predicted"/>